<sequence>MPTVIFLHGLMSGMNGKKAIFLKNYCKKRDYNFITFDNFGHGESSGRFLDETIGSWLTGIELVLNKLVVQPAIIIGSSMGGWLAILAAIKFPSKVCGLVCIAPALDFTETIWQNLTEMQKTQMQQQKYLEISGSNCNDKYPISYQLILEARNHLLLNSNSINLKGAIHLIHGMLDEDVPYTISNKLAEKITSDMVVIKLIKDGVHTLVRESDLAIIANSLEEIINLSLER</sequence>
<evidence type="ECO:0000256" key="7">
    <source>
        <dbReference type="ARBA" id="ARBA00042645"/>
    </source>
</evidence>
<dbReference type="SUPFAM" id="SSF53474">
    <property type="entry name" value="alpha/beta-Hydrolases"/>
    <property type="match status" value="1"/>
</dbReference>
<protein>
    <recommendedName>
        <fullName evidence="5">Palmitoyl-protein thioesterase ABHD10, mitochondrial</fullName>
        <ecNumber evidence="4">3.1.1.93</ecNumber>
        <ecNumber evidence="1">3.1.2.22</ecNumber>
    </recommendedName>
    <alternativeName>
        <fullName evidence="7">Acyl-protein thioesterase ABHD10</fullName>
    </alternativeName>
    <alternativeName>
        <fullName evidence="8">Alpha/beta hydrolase domain-containing protein 10</fullName>
    </alternativeName>
    <alternativeName>
        <fullName evidence="6">Mycophenolic acid acyl-glucuronide esterase, mitochondrial</fullName>
    </alternativeName>
</protein>
<evidence type="ECO:0000256" key="11">
    <source>
        <dbReference type="ARBA" id="ARBA00047972"/>
    </source>
</evidence>
<dbReference type="PRINTS" id="PR00111">
    <property type="entry name" value="ABHYDROLASE"/>
</dbReference>
<keyword evidence="2 13" id="KW-0378">Hydrolase</keyword>
<organism evidence="13">
    <name type="scientific">Candidatus Tisiphia endosymbiont of Sergentomyia squamirostris</name>
    <dbReference type="NCBI Taxonomy" id="3113639"/>
    <lineage>
        <taxon>Bacteria</taxon>
        <taxon>Pseudomonadati</taxon>
        <taxon>Pseudomonadota</taxon>
        <taxon>Alphaproteobacteria</taxon>
        <taxon>Rickettsiales</taxon>
        <taxon>Rickettsiaceae</taxon>
        <taxon>Rickettsieae</taxon>
        <taxon>Candidatus Tisiphia</taxon>
    </lineage>
</organism>
<gene>
    <name evidence="13" type="ORF">DMENIID0002_11330</name>
</gene>
<proteinExistence type="predicted"/>
<comment type="catalytic activity">
    <reaction evidence="11">
        <text>mycophenolic acid O-acyl-beta-D-glucuronide + H2O = mycophenolate + D-glucuronate + H(+)</text>
        <dbReference type="Rhea" id="RHEA:34179"/>
        <dbReference type="ChEBI" id="CHEBI:15377"/>
        <dbReference type="ChEBI" id="CHEBI:15378"/>
        <dbReference type="ChEBI" id="CHEBI:58720"/>
        <dbReference type="ChEBI" id="CHEBI:62932"/>
        <dbReference type="ChEBI" id="CHEBI:66982"/>
        <dbReference type="EC" id="3.1.1.93"/>
    </reaction>
    <physiologicalReaction direction="left-to-right" evidence="11">
        <dbReference type="Rhea" id="RHEA:34180"/>
    </physiologicalReaction>
</comment>
<evidence type="ECO:0000256" key="3">
    <source>
        <dbReference type="ARBA" id="ARBA00022946"/>
    </source>
</evidence>
<evidence type="ECO:0000256" key="2">
    <source>
        <dbReference type="ARBA" id="ARBA00022801"/>
    </source>
</evidence>
<evidence type="ECO:0000259" key="12">
    <source>
        <dbReference type="Pfam" id="PF00561"/>
    </source>
</evidence>
<dbReference type="Gene3D" id="3.40.50.1820">
    <property type="entry name" value="alpha/beta hydrolase"/>
    <property type="match status" value="1"/>
</dbReference>
<name>A0AAT9G9N2_9RICK</name>
<dbReference type="EC" id="3.1.2.22" evidence="1"/>
<evidence type="ECO:0000256" key="5">
    <source>
        <dbReference type="ARBA" id="ARBA00039314"/>
    </source>
</evidence>
<evidence type="ECO:0000256" key="4">
    <source>
        <dbReference type="ARBA" id="ARBA00039132"/>
    </source>
</evidence>
<evidence type="ECO:0000313" key="13">
    <source>
        <dbReference type="EMBL" id="BFD46487.1"/>
    </source>
</evidence>
<dbReference type="AlphaFoldDB" id="A0AAT9G9N2"/>
<accession>A0AAT9G9N2</accession>
<dbReference type="EC" id="3.1.1.93" evidence="4"/>
<feature type="domain" description="AB hydrolase-1" evidence="12">
    <location>
        <begin position="2"/>
        <end position="125"/>
    </location>
</feature>
<dbReference type="InterPro" id="IPR052382">
    <property type="entry name" value="ABHD10_acyl-thioesterase"/>
</dbReference>
<dbReference type="PANTHER" id="PTHR16138">
    <property type="entry name" value="MYCOPHENOLIC ACID ACYL-GLUCURONIDE ESTERASE, MITOCHONDRIAL"/>
    <property type="match status" value="1"/>
</dbReference>
<dbReference type="PANTHER" id="PTHR16138:SF7">
    <property type="entry name" value="PALMITOYL-PROTEIN THIOESTERASE ABHD10, MITOCHONDRIAL"/>
    <property type="match status" value="1"/>
</dbReference>
<dbReference type="InterPro" id="IPR029058">
    <property type="entry name" value="AB_hydrolase_fold"/>
</dbReference>
<evidence type="ECO:0000256" key="9">
    <source>
        <dbReference type="ARBA" id="ARBA00046047"/>
    </source>
</evidence>
<reference evidence="13" key="1">
    <citation type="submission" date="2024-01" db="EMBL/GenBank/DDBJ databases">
        <title>Sequencing the genomes of a sandfly, Sergentomyia squamirostris, and its two endosymbionts.</title>
        <authorList>
            <person name="Itokawa K."/>
            <person name="Sanjoba C."/>
        </authorList>
    </citation>
    <scope>NUCLEOTIDE SEQUENCE</scope>
    <source>
        <strain evidence="13">RiSSQ</strain>
    </source>
</reference>
<evidence type="ECO:0000256" key="6">
    <source>
        <dbReference type="ARBA" id="ARBA00041520"/>
    </source>
</evidence>
<dbReference type="EMBL" id="AP029170">
    <property type="protein sequence ID" value="BFD46487.1"/>
    <property type="molecule type" value="Genomic_DNA"/>
</dbReference>
<dbReference type="InterPro" id="IPR000073">
    <property type="entry name" value="AB_hydrolase_1"/>
</dbReference>
<dbReference type="Pfam" id="PF00561">
    <property type="entry name" value="Abhydrolase_1"/>
    <property type="match status" value="1"/>
</dbReference>
<evidence type="ECO:0000256" key="8">
    <source>
        <dbReference type="ARBA" id="ARBA00042704"/>
    </source>
</evidence>
<comment type="catalytic activity">
    <reaction evidence="10">
        <text>S-hexadecanoyl-L-cysteinyl-[protein] + H2O = L-cysteinyl-[protein] + hexadecanoate + H(+)</text>
        <dbReference type="Rhea" id="RHEA:19233"/>
        <dbReference type="Rhea" id="RHEA-COMP:10131"/>
        <dbReference type="Rhea" id="RHEA-COMP:11032"/>
        <dbReference type="ChEBI" id="CHEBI:7896"/>
        <dbReference type="ChEBI" id="CHEBI:15377"/>
        <dbReference type="ChEBI" id="CHEBI:15378"/>
        <dbReference type="ChEBI" id="CHEBI:29950"/>
        <dbReference type="ChEBI" id="CHEBI:74151"/>
        <dbReference type="EC" id="3.1.2.22"/>
    </reaction>
    <physiologicalReaction direction="left-to-right" evidence="10">
        <dbReference type="Rhea" id="RHEA:19234"/>
    </physiologicalReaction>
</comment>
<evidence type="ECO:0000256" key="10">
    <source>
        <dbReference type="ARBA" id="ARBA00047409"/>
    </source>
</evidence>
<evidence type="ECO:0000256" key="1">
    <source>
        <dbReference type="ARBA" id="ARBA00012423"/>
    </source>
</evidence>
<dbReference type="GO" id="GO:0102390">
    <property type="term" value="F:mycophenolic acid acyl-glucuronide esterase activity"/>
    <property type="evidence" value="ECO:0007669"/>
    <property type="project" value="UniProtKB-EC"/>
</dbReference>
<comment type="function">
    <text evidence="9">Acts as an acyl-protein thioesterase that hydrolyzes fatty acids from acylated residues in proteins. Regulates the mitochondrial S-depalmitoylation of the nucleophilic active site residue of peroxiredoxin-5/PRDX5, a key antioxidant protein, therefore modulating mitochondrial antioxidant ability. Also catalyzes the deglucuronidation of mycophenolic acid acyl-glucuronide, an active metabolite of the immunosuppressant drug mycophenolate.</text>
</comment>
<keyword evidence="3" id="KW-0809">Transit peptide</keyword>
<dbReference type="GO" id="GO:0004553">
    <property type="term" value="F:hydrolase activity, hydrolyzing O-glycosyl compounds"/>
    <property type="evidence" value="ECO:0007669"/>
    <property type="project" value="TreeGrafter"/>
</dbReference>
<dbReference type="GO" id="GO:0008474">
    <property type="term" value="F:palmitoyl-(protein) hydrolase activity"/>
    <property type="evidence" value="ECO:0007669"/>
    <property type="project" value="UniProtKB-EC"/>
</dbReference>